<gene>
    <name evidence="1" type="ORF">IIC_04793</name>
</gene>
<evidence type="ECO:0000313" key="2">
    <source>
        <dbReference type="Proteomes" id="UP000014040"/>
    </source>
</evidence>
<dbReference type="AlphaFoldDB" id="R8HC78"/>
<reference evidence="1 2" key="1">
    <citation type="submission" date="2012-12" db="EMBL/GenBank/DDBJ databases">
        <title>The Genome Sequence of Bacillus cereus VD021.</title>
        <authorList>
            <consortium name="The Broad Institute Genome Sequencing Platform"/>
            <consortium name="The Broad Institute Genome Sequencing Center for Infectious Disease"/>
            <person name="Feldgarden M."/>
            <person name="Van der Auwera G.A."/>
            <person name="Mahillon J."/>
            <person name="Duprez V."/>
            <person name="Timmery S."/>
            <person name="Mattelet C."/>
            <person name="Dierick K."/>
            <person name="Sun M."/>
            <person name="Yu Z."/>
            <person name="Zhu L."/>
            <person name="Hu X."/>
            <person name="Shank E.B."/>
            <person name="Swiecicka I."/>
            <person name="Hansen B.M."/>
            <person name="Andrup L."/>
            <person name="Walker B."/>
            <person name="Young S.K."/>
            <person name="Zeng Q."/>
            <person name="Gargeya S."/>
            <person name="Fitzgerald M."/>
            <person name="Haas B."/>
            <person name="Abouelleil A."/>
            <person name="Alvarado L."/>
            <person name="Arachchi H.M."/>
            <person name="Berlin A.M."/>
            <person name="Chapman S.B."/>
            <person name="Dewar J."/>
            <person name="Goldberg J."/>
            <person name="Griggs A."/>
            <person name="Gujja S."/>
            <person name="Hansen M."/>
            <person name="Howarth C."/>
            <person name="Imamovic A."/>
            <person name="Larimer J."/>
            <person name="McCowan C."/>
            <person name="Murphy C."/>
            <person name="Neiman D."/>
            <person name="Pearson M."/>
            <person name="Priest M."/>
            <person name="Roberts A."/>
            <person name="Saif S."/>
            <person name="Shea T."/>
            <person name="Sisk P."/>
            <person name="Sykes S."/>
            <person name="Wortman J."/>
            <person name="Nusbaum C."/>
            <person name="Birren B."/>
        </authorList>
    </citation>
    <scope>NUCLEOTIDE SEQUENCE [LARGE SCALE GENOMIC DNA]</scope>
    <source>
        <strain evidence="1 2">VD021</strain>
    </source>
</reference>
<dbReference type="PATRIC" id="fig|1053224.3.peg.4841"/>
<protein>
    <submittedName>
        <fullName evidence="1">Uncharacterized protein</fullName>
    </submittedName>
</protein>
<evidence type="ECO:0000313" key="1">
    <source>
        <dbReference type="EMBL" id="EOO70351.1"/>
    </source>
</evidence>
<proteinExistence type="predicted"/>
<sequence>MTIGAAWIRKVKDCEELFVVSDSRLSGDGTTWDECMKINILPRKGCFISFAGSTNIAYPLMQQISMSIAAHRKSTLGFMDLHDLKGHLLNVINSLVKSIKFDDPNIIEIDLVQTEFIFGGYSWVRKKFSIWLFFYDKKQKKFVARSSYKIPNMGDCIIAGDVKYNGVKALNTLLQQKYGQDFGKEEFIGFDMEPFEMVRDLLLNNRGDFGIDKHRTIGGAPQIVKVYQHMNTEPVGVYWPNRSGVPTLLGRRLLGYENTDLIYLDPFELKAERIPITNE</sequence>
<organism evidence="1 2">
    <name type="scientific">Bacillus cereus VD021</name>
    <dbReference type="NCBI Taxonomy" id="1053224"/>
    <lineage>
        <taxon>Bacteria</taxon>
        <taxon>Bacillati</taxon>
        <taxon>Bacillota</taxon>
        <taxon>Bacilli</taxon>
        <taxon>Bacillales</taxon>
        <taxon>Bacillaceae</taxon>
        <taxon>Bacillus</taxon>
        <taxon>Bacillus cereus group</taxon>
    </lineage>
</organism>
<name>R8HC78_BACCE</name>
<dbReference type="EMBL" id="AHES01000055">
    <property type="protein sequence ID" value="EOO70351.1"/>
    <property type="molecule type" value="Genomic_DNA"/>
</dbReference>
<dbReference type="HOGENOM" id="CLU_073041_0_0_9"/>
<dbReference type="Proteomes" id="UP000014040">
    <property type="component" value="Unassembled WGS sequence"/>
</dbReference>
<comment type="caution">
    <text evidence="1">The sequence shown here is derived from an EMBL/GenBank/DDBJ whole genome shotgun (WGS) entry which is preliminary data.</text>
</comment>
<accession>R8HC78</accession>
<dbReference type="RefSeq" id="WP_016102827.1">
    <property type="nucleotide sequence ID" value="NZ_KB976282.1"/>
</dbReference>